<protein>
    <submittedName>
        <fullName evidence="2">D-alanyl-D-alanine carboxypeptidase family protein</fullName>
    </submittedName>
</protein>
<dbReference type="InterPro" id="IPR009045">
    <property type="entry name" value="Zn_M74/Hedgehog-like"/>
</dbReference>
<evidence type="ECO:0000313" key="3">
    <source>
        <dbReference type="Proteomes" id="UP000249377"/>
    </source>
</evidence>
<dbReference type="SUPFAM" id="SSF55166">
    <property type="entry name" value="Hedgehog/DD-peptidase"/>
    <property type="match status" value="1"/>
</dbReference>
<dbReference type="GO" id="GO:0006508">
    <property type="term" value="P:proteolysis"/>
    <property type="evidence" value="ECO:0007669"/>
    <property type="project" value="InterPro"/>
</dbReference>
<dbReference type="CDD" id="cd14852">
    <property type="entry name" value="LD-carboxypeptidase"/>
    <property type="match status" value="1"/>
</dbReference>
<gene>
    <name evidence="2" type="ORF">DPQ25_06470</name>
</gene>
<proteinExistence type="predicted"/>
<name>A0A328UEE6_9FIRM</name>
<evidence type="ECO:0000313" key="2">
    <source>
        <dbReference type="EMBL" id="RAQ29132.1"/>
    </source>
</evidence>
<keyword evidence="2" id="KW-0378">Hydrolase</keyword>
<dbReference type="PANTHER" id="PTHR34385">
    <property type="entry name" value="D-ALANYL-D-ALANINE CARBOXYPEPTIDASE"/>
    <property type="match status" value="1"/>
</dbReference>
<dbReference type="InterPro" id="IPR003709">
    <property type="entry name" value="VanY-like_core_dom"/>
</dbReference>
<dbReference type="Gene3D" id="3.30.1380.10">
    <property type="match status" value="1"/>
</dbReference>
<dbReference type="InterPro" id="IPR052179">
    <property type="entry name" value="DD-CPase-like"/>
</dbReference>
<reference evidence="2 3" key="1">
    <citation type="submission" date="2018-06" db="EMBL/GenBank/DDBJ databases">
        <title>Noncontiguous genome sequence of Ruminococcaceae bacterium ASD2818.</title>
        <authorList>
            <person name="Chaplin A.V."/>
            <person name="Sokolova S.R."/>
            <person name="Kochetkova T.O."/>
            <person name="Goltsov A.Y."/>
            <person name="Trofimov D.Y."/>
            <person name="Efimov B.A."/>
        </authorList>
    </citation>
    <scope>NUCLEOTIDE SEQUENCE [LARGE SCALE GENOMIC DNA]</scope>
    <source>
        <strain evidence="2 3">ASD2818</strain>
    </source>
</reference>
<dbReference type="EMBL" id="QLYR01000003">
    <property type="protein sequence ID" value="RAQ29132.1"/>
    <property type="molecule type" value="Genomic_DNA"/>
</dbReference>
<dbReference type="PANTHER" id="PTHR34385:SF1">
    <property type="entry name" value="PEPTIDOGLYCAN L-ALANYL-D-GLUTAMATE ENDOPEPTIDASE CWLK"/>
    <property type="match status" value="1"/>
</dbReference>
<dbReference type="Pfam" id="PF02557">
    <property type="entry name" value="VanY"/>
    <property type="match status" value="1"/>
</dbReference>
<keyword evidence="3" id="KW-1185">Reference proteome</keyword>
<feature type="domain" description="D-alanyl-D-alanine carboxypeptidase-like core" evidence="1">
    <location>
        <begin position="107"/>
        <end position="236"/>
    </location>
</feature>
<sequence length="262" mass="28572">MLKKALYSVLTILIATAAIFGVSMLFLAVMQHALPISAGAASSMASSRPVSSETLLSSSTASSSAGESSASEQSFRQEEWPLILVNDEHPLPDDYEIELAQVQGVMVDSRIASLLEEMIAAGEKDGVHLVLSSAYRSPQRQSQLFEQAVNENRNEGMDSSEAEAVAANSIARPGSSEHSTGLAVDFNGVSEEFDTTPEYRWLMKHAADYGFILRYAEEKESITGIRFEPWHFRYVGSEHAREINRLGLCLEEYAGSPSASSR</sequence>
<keyword evidence="2" id="KW-0121">Carboxypeptidase</keyword>
<comment type="caution">
    <text evidence="2">The sequence shown here is derived from an EMBL/GenBank/DDBJ whole genome shotgun (WGS) entry which is preliminary data.</text>
</comment>
<dbReference type="RefSeq" id="WP_112332363.1">
    <property type="nucleotide sequence ID" value="NZ_QLYR01000003.1"/>
</dbReference>
<dbReference type="InterPro" id="IPR058193">
    <property type="entry name" value="VanY/YodJ_core_dom"/>
</dbReference>
<evidence type="ECO:0000259" key="1">
    <source>
        <dbReference type="Pfam" id="PF02557"/>
    </source>
</evidence>
<accession>A0A328UEE6</accession>
<organism evidence="2 3">
    <name type="scientific">Hydrogeniiclostridium mannosilyticum</name>
    <dbReference type="NCBI Taxonomy" id="2764322"/>
    <lineage>
        <taxon>Bacteria</taxon>
        <taxon>Bacillati</taxon>
        <taxon>Bacillota</taxon>
        <taxon>Clostridia</taxon>
        <taxon>Eubacteriales</taxon>
        <taxon>Acutalibacteraceae</taxon>
        <taxon>Hydrogeniiclostridium</taxon>
    </lineage>
</organism>
<dbReference type="Proteomes" id="UP000249377">
    <property type="component" value="Unassembled WGS sequence"/>
</dbReference>
<keyword evidence="2" id="KW-0645">Protease</keyword>
<dbReference type="AlphaFoldDB" id="A0A328UEE6"/>
<dbReference type="GO" id="GO:0004180">
    <property type="term" value="F:carboxypeptidase activity"/>
    <property type="evidence" value="ECO:0007669"/>
    <property type="project" value="UniProtKB-KW"/>
</dbReference>